<evidence type="ECO:0000313" key="2">
    <source>
        <dbReference type="EMBL" id="GAX16182.1"/>
    </source>
</evidence>
<evidence type="ECO:0000256" key="1">
    <source>
        <dbReference type="ARBA" id="ARBA00022942"/>
    </source>
</evidence>
<dbReference type="EMBL" id="BDSP01000102">
    <property type="protein sequence ID" value="GAX16182.1"/>
    <property type="molecule type" value="Genomic_DNA"/>
</dbReference>
<dbReference type="GO" id="GO:0005839">
    <property type="term" value="C:proteasome core complex"/>
    <property type="evidence" value="ECO:0007669"/>
    <property type="project" value="InterPro"/>
</dbReference>
<proteinExistence type="predicted"/>
<dbReference type="InterPro" id="IPR029055">
    <property type="entry name" value="Ntn_hydrolases_N"/>
</dbReference>
<evidence type="ECO:0000313" key="3">
    <source>
        <dbReference type="Proteomes" id="UP000198406"/>
    </source>
</evidence>
<organism evidence="2 3">
    <name type="scientific">Fistulifera solaris</name>
    <name type="common">Oleaginous diatom</name>
    <dbReference type="NCBI Taxonomy" id="1519565"/>
    <lineage>
        <taxon>Eukaryota</taxon>
        <taxon>Sar</taxon>
        <taxon>Stramenopiles</taxon>
        <taxon>Ochrophyta</taxon>
        <taxon>Bacillariophyta</taxon>
        <taxon>Bacillariophyceae</taxon>
        <taxon>Bacillariophycidae</taxon>
        <taxon>Naviculales</taxon>
        <taxon>Naviculaceae</taxon>
        <taxon>Fistulifera</taxon>
    </lineage>
</organism>
<accession>A0A1Z5JQP6</accession>
<gene>
    <name evidence="2" type="ORF">FisN_3Hu337</name>
</gene>
<keyword evidence="1" id="KW-0647">Proteasome</keyword>
<dbReference type="SUPFAM" id="SSF56235">
    <property type="entry name" value="N-terminal nucleophile aminohydrolases (Ntn hydrolases)"/>
    <property type="match status" value="1"/>
</dbReference>
<dbReference type="InterPro" id="IPR050115">
    <property type="entry name" value="Proteasome_alpha"/>
</dbReference>
<dbReference type="OrthoDB" id="46965at2759"/>
<protein>
    <recommendedName>
        <fullName evidence="4">Proteasome endopeptidase complex</fullName>
    </recommendedName>
</protein>
<dbReference type="GO" id="GO:0051603">
    <property type="term" value="P:proteolysis involved in protein catabolic process"/>
    <property type="evidence" value="ECO:0007669"/>
    <property type="project" value="InterPro"/>
</dbReference>
<dbReference type="Gene3D" id="3.60.20.10">
    <property type="entry name" value="Glutamine Phosphoribosylpyrophosphate, subunit 1, domain 1"/>
    <property type="match status" value="1"/>
</dbReference>
<dbReference type="Pfam" id="PF00227">
    <property type="entry name" value="Proteasome"/>
    <property type="match status" value="1"/>
</dbReference>
<dbReference type="AlphaFoldDB" id="A0A1Z5JQP6"/>
<reference evidence="2 3" key="1">
    <citation type="journal article" date="2015" name="Plant Cell">
        <title>Oil accumulation by the oleaginous diatom Fistulifera solaris as revealed by the genome and transcriptome.</title>
        <authorList>
            <person name="Tanaka T."/>
            <person name="Maeda Y."/>
            <person name="Veluchamy A."/>
            <person name="Tanaka M."/>
            <person name="Abida H."/>
            <person name="Marechal E."/>
            <person name="Bowler C."/>
            <person name="Muto M."/>
            <person name="Sunaga Y."/>
            <person name="Tanaka M."/>
            <person name="Yoshino T."/>
            <person name="Taniguchi T."/>
            <person name="Fukuda Y."/>
            <person name="Nemoto M."/>
            <person name="Matsumoto M."/>
            <person name="Wong P.S."/>
            <person name="Aburatani S."/>
            <person name="Fujibuchi W."/>
        </authorList>
    </citation>
    <scope>NUCLEOTIDE SEQUENCE [LARGE SCALE GENOMIC DNA]</scope>
    <source>
        <strain evidence="2 3">JPCC DA0580</strain>
    </source>
</reference>
<dbReference type="InParanoid" id="A0A1Z5JQP6"/>
<dbReference type="PANTHER" id="PTHR11599">
    <property type="entry name" value="PROTEASOME SUBUNIT ALPHA/BETA"/>
    <property type="match status" value="1"/>
</dbReference>
<keyword evidence="3" id="KW-1185">Reference proteome</keyword>
<sequence>MAFLADDGSIVVLVAQPKERPTRSAKVHRIDDHLWLFTAGLSGDARTLAAHLRSSARQHKLSYGEPMTVEDAAQQSAAIQHTLTRFGGARPLGCTAIVLGRDPLHGETVGPSRLFRTDPGGGLEDCYFCCAGRDQDRLLSNLIDRYEKIRKRNLPEIIQKLVGYMLQGQNKSKTCLDVWVLRPDHRKRAKSDVTCFTEVSSADSLKTIASYLESQSDA</sequence>
<dbReference type="Proteomes" id="UP000198406">
    <property type="component" value="Unassembled WGS sequence"/>
</dbReference>
<dbReference type="InterPro" id="IPR001353">
    <property type="entry name" value="Proteasome_sua/b"/>
</dbReference>
<comment type="caution">
    <text evidence="2">The sequence shown here is derived from an EMBL/GenBank/DDBJ whole genome shotgun (WGS) entry which is preliminary data.</text>
</comment>
<evidence type="ECO:0008006" key="4">
    <source>
        <dbReference type="Google" id="ProtNLM"/>
    </source>
</evidence>
<name>A0A1Z5JQP6_FISSO</name>